<dbReference type="InParanoid" id="A8NKN5"/>
<evidence type="ECO:0000256" key="9">
    <source>
        <dbReference type="SAM" id="SignalP"/>
    </source>
</evidence>
<evidence type="ECO:0000256" key="6">
    <source>
        <dbReference type="ARBA" id="ARBA00022833"/>
    </source>
</evidence>
<keyword evidence="12" id="KW-1185">Reference proteome</keyword>
<name>A8NKN5_COPC7</name>
<comment type="similarity">
    <text evidence="1">Belongs to the peptidase M43B family.</text>
</comment>
<evidence type="ECO:0000313" key="11">
    <source>
        <dbReference type="EMBL" id="EAU87477.2"/>
    </source>
</evidence>
<dbReference type="PANTHER" id="PTHR47466:SF1">
    <property type="entry name" value="METALLOPROTEASE MEP1 (AFU_ORTHOLOGUE AFUA_1G07730)-RELATED"/>
    <property type="match status" value="1"/>
</dbReference>
<comment type="caution">
    <text evidence="11">The sequence shown here is derived from an EMBL/GenBank/DDBJ whole genome shotgun (WGS) entry which is preliminary data.</text>
</comment>
<dbReference type="EMBL" id="AACS02000010">
    <property type="protein sequence ID" value="EAU87477.2"/>
    <property type="molecule type" value="Genomic_DNA"/>
</dbReference>
<dbReference type="Pfam" id="PF05572">
    <property type="entry name" value="Peptidase_M43"/>
    <property type="match status" value="1"/>
</dbReference>
<sequence>MTLAKIAFLVTTLSISTSILADAIAVGNQIPGPEICSRNEINPATQARFEQDFRLRKLARASSKATSNSSLTNGPLNVFFHVISLDDTEEGGNVNDQTIEAQIDVLNTGFEPTGIQFRLAKVTRTVNESWFHSVDWQHPLELVMKTALREGGPADLNVFTVGFTETPTLGYATFPSEVISNPLLDGVVISYAVLPGSTAPGRGIGKVLIHEVGHWVGLYHTFQGGCFNSGDEVDDTPPEQRPATGCPIGRDTCPFDDLPDPVQNYMNYSDDDCMTHFTPGQIVRLREQISIYRGINV</sequence>
<dbReference type="GO" id="GO:0008237">
    <property type="term" value="F:metallopeptidase activity"/>
    <property type="evidence" value="ECO:0007669"/>
    <property type="project" value="UniProtKB-KW"/>
</dbReference>
<evidence type="ECO:0000256" key="5">
    <source>
        <dbReference type="ARBA" id="ARBA00022801"/>
    </source>
</evidence>
<dbReference type="InterPro" id="IPR024079">
    <property type="entry name" value="MetalloPept_cat_dom_sf"/>
</dbReference>
<dbReference type="Gene3D" id="3.40.390.10">
    <property type="entry name" value="Collagenase (Catalytic Domain)"/>
    <property type="match status" value="1"/>
</dbReference>
<dbReference type="AlphaFoldDB" id="A8NKN5"/>
<keyword evidence="6" id="KW-0862">Zinc</keyword>
<keyword evidence="3" id="KW-0479">Metal-binding</keyword>
<accession>A8NKN5</accession>
<dbReference type="RefSeq" id="XP_001834500.2">
    <property type="nucleotide sequence ID" value="XM_001834448.2"/>
</dbReference>
<reference evidence="11 12" key="1">
    <citation type="journal article" date="2010" name="Proc. Natl. Acad. Sci. U.S.A.">
        <title>Insights into evolution of multicellular fungi from the assembled chromosomes of the mushroom Coprinopsis cinerea (Coprinus cinereus).</title>
        <authorList>
            <person name="Stajich J.E."/>
            <person name="Wilke S.K."/>
            <person name="Ahren D."/>
            <person name="Au C.H."/>
            <person name="Birren B.W."/>
            <person name="Borodovsky M."/>
            <person name="Burns C."/>
            <person name="Canback B."/>
            <person name="Casselton L.A."/>
            <person name="Cheng C.K."/>
            <person name="Deng J."/>
            <person name="Dietrich F.S."/>
            <person name="Fargo D.C."/>
            <person name="Farman M.L."/>
            <person name="Gathman A.C."/>
            <person name="Goldberg J."/>
            <person name="Guigo R."/>
            <person name="Hoegger P.J."/>
            <person name="Hooker J.B."/>
            <person name="Huggins A."/>
            <person name="James T.Y."/>
            <person name="Kamada T."/>
            <person name="Kilaru S."/>
            <person name="Kodira C."/>
            <person name="Kues U."/>
            <person name="Kupfer D."/>
            <person name="Kwan H.S."/>
            <person name="Lomsadze A."/>
            <person name="Li W."/>
            <person name="Lilly W.W."/>
            <person name="Ma L.J."/>
            <person name="Mackey A.J."/>
            <person name="Manning G."/>
            <person name="Martin F."/>
            <person name="Muraguchi H."/>
            <person name="Natvig D.O."/>
            <person name="Palmerini H."/>
            <person name="Ramesh M.A."/>
            <person name="Rehmeyer C.J."/>
            <person name="Roe B.A."/>
            <person name="Shenoy N."/>
            <person name="Stanke M."/>
            <person name="Ter-Hovhannisyan V."/>
            <person name="Tunlid A."/>
            <person name="Velagapudi R."/>
            <person name="Vision T.J."/>
            <person name="Zeng Q."/>
            <person name="Zolan M.E."/>
            <person name="Pukkila P.J."/>
        </authorList>
    </citation>
    <scope>NUCLEOTIDE SEQUENCE [LARGE SCALE GENOMIC DNA]</scope>
    <source>
        <strain evidence="12">Okayama-7 / 130 / ATCC MYA-4618 / FGSC 9003</strain>
    </source>
</reference>
<dbReference type="OrthoDB" id="536211at2759"/>
<protein>
    <submittedName>
        <fullName evidence="11">Metalloprotease</fullName>
    </submittedName>
</protein>
<keyword evidence="8" id="KW-1015">Disulfide bond</keyword>
<feature type="signal peptide" evidence="9">
    <location>
        <begin position="1"/>
        <end position="21"/>
    </location>
</feature>
<dbReference type="eggNOG" id="ENOG502QQ7Z">
    <property type="taxonomic scope" value="Eukaryota"/>
</dbReference>
<organism evidence="11 12">
    <name type="scientific">Coprinopsis cinerea (strain Okayama-7 / 130 / ATCC MYA-4618 / FGSC 9003)</name>
    <name type="common">Inky cap fungus</name>
    <name type="synonym">Hormographiella aspergillata</name>
    <dbReference type="NCBI Taxonomy" id="240176"/>
    <lineage>
        <taxon>Eukaryota</taxon>
        <taxon>Fungi</taxon>
        <taxon>Dikarya</taxon>
        <taxon>Basidiomycota</taxon>
        <taxon>Agaricomycotina</taxon>
        <taxon>Agaricomycetes</taxon>
        <taxon>Agaricomycetidae</taxon>
        <taxon>Agaricales</taxon>
        <taxon>Agaricineae</taxon>
        <taxon>Psathyrellaceae</taxon>
        <taxon>Coprinopsis</taxon>
    </lineage>
</organism>
<gene>
    <name evidence="11" type="ORF">CC1G_02236</name>
</gene>
<dbReference type="VEuPathDB" id="FungiDB:CC1G_02236"/>
<keyword evidence="2" id="KW-0645">Protease</keyword>
<proteinExistence type="inferred from homology"/>
<evidence type="ECO:0000256" key="1">
    <source>
        <dbReference type="ARBA" id="ARBA00008721"/>
    </source>
</evidence>
<dbReference type="SUPFAM" id="SSF55486">
    <property type="entry name" value="Metalloproteases ('zincins'), catalytic domain"/>
    <property type="match status" value="1"/>
</dbReference>
<dbReference type="GO" id="GO:0046872">
    <property type="term" value="F:metal ion binding"/>
    <property type="evidence" value="ECO:0007669"/>
    <property type="project" value="UniProtKB-KW"/>
</dbReference>
<evidence type="ECO:0000313" key="12">
    <source>
        <dbReference type="Proteomes" id="UP000001861"/>
    </source>
</evidence>
<evidence type="ECO:0000256" key="8">
    <source>
        <dbReference type="ARBA" id="ARBA00023157"/>
    </source>
</evidence>
<dbReference type="Proteomes" id="UP000001861">
    <property type="component" value="Unassembled WGS sequence"/>
</dbReference>
<dbReference type="CDD" id="cd04275">
    <property type="entry name" value="ZnMc_pappalysin_like"/>
    <property type="match status" value="1"/>
</dbReference>
<dbReference type="GO" id="GO:0006508">
    <property type="term" value="P:proteolysis"/>
    <property type="evidence" value="ECO:0007669"/>
    <property type="project" value="UniProtKB-KW"/>
</dbReference>
<dbReference type="HOGENOM" id="CLU_048726_1_1_1"/>
<keyword evidence="4 9" id="KW-0732">Signal</keyword>
<evidence type="ECO:0000259" key="10">
    <source>
        <dbReference type="Pfam" id="PF05572"/>
    </source>
</evidence>
<feature type="domain" description="Peptidase M43 pregnancy-associated plasma-A" evidence="10">
    <location>
        <begin position="168"/>
        <end position="289"/>
    </location>
</feature>
<evidence type="ECO:0000256" key="4">
    <source>
        <dbReference type="ARBA" id="ARBA00022729"/>
    </source>
</evidence>
<dbReference type="KEGG" id="cci:CC1G_02236"/>
<dbReference type="OMA" id="THSAEWA"/>
<dbReference type="MEROPS" id="M43.008"/>
<evidence type="ECO:0000256" key="7">
    <source>
        <dbReference type="ARBA" id="ARBA00023049"/>
    </source>
</evidence>
<dbReference type="PANTHER" id="PTHR47466">
    <property type="match status" value="1"/>
</dbReference>
<dbReference type="GeneID" id="6011015"/>
<dbReference type="InterPro" id="IPR008754">
    <property type="entry name" value="Peptidase_M43"/>
</dbReference>
<keyword evidence="5" id="KW-0378">Hydrolase</keyword>
<feature type="chain" id="PRO_5002727253" evidence="9">
    <location>
        <begin position="22"/>
        <end position="297"/>
    </location>
</feature>
<evidence type="ECO:0000256" key="2">
    <source>
        <dbReference type="ARBA" id="ARBA00022670"/>
    </source>
</evidence>
<keyword evidence="7 11" id="KW-0482">Metalloprotease</keyword>
<evidence type="ECO:0000256" key="3">
    <source>
        <dbReference type="ARBA" id="ARBA00022723"/>
    </source>
</evidence>